<dbReference type="EMBL" id="PGGK01000005">
    <property type="protein sequence ID" value="TGC09504.1"/>
    <property type="molecule type" value="Genomic_DNA"/>
</dbReference>
<feature type="domain" description="4Fe-4S ferredoxin-type" evidence="7">
    <location>
        <begin position="31"/>
        <end position="58"/>
    </location>
</feature>
<dbReference type="GO" id="GO:0051539">
    <property type="term" value="F:4 iron, 4 sulfur cluster binding"/>
    <property type="evidence" value="ECO:0007669"/>
    <property type="project" value="UniProtKB-KW"/>
</dbReference>
<dbReference type="Gene3D" id="3.30.70.20">
    <property type="match status" value="1"/>
</dbReference>
<name>A0A4E0PW56_9EURY</name>
<evidence type="ECO:0000256" key="3">
    <source>
        <dbReference type="ARBA" id="ARBA00022723"/>
    </source>
</evidence>
<evidence type="ECO:0000313" key="8">
    <source>
        <dbReference type="EMBL" id="TGC09504.1"/>
    </source>
</evidence>
<keyword evidence="4 6" id="KW-0408">Iron</keyword>
<accession>A0A4E0PW56</accession>
<evidence type="ECO:0000256" key="1">
    <source>
        <dbReference type="ARBA" id="ARBA00001966"/>
    </source>
</evidence>
<keyword evidence="5 6" id="KW-0411">Iron-sulfur</keyword>
<keyword evidence="2" id="KW-0004">4Fe-4S</keyword>
<sequence>MVAIVDKDLCTGCGACVDSCPVEAISMSAEDLAVIDADTCVDCGDCVEICPVDAISLE</sequence>
<evidence type="ECO:0000256" key="5">
    <source>
        <dbReference type="ARBA" id="ARBA00023014"/>
    </source>
</evidence>
<feature type="domain" description="4Fe-4S ferredoxin-type" evidence="7">
    <location>
        <begin position="1"/>
        <end position="30"/>
    </location>
</feature>
<comment type="caution">
    <text evidence="8">The sequence shown here is derived from an EMBL/GenBank/DDBJ whole genome shotgun (WGS) entry which is preliminary data.</text>
</comment>
<organism evidence="8 9">
    <name type="scientific">Methanolobus halotolerans</name>
    <dbReference type="NCBI Taxonomy" id="2052935"/>
    <lineage>
        <taxon>Archaea</taxon>
        <taxon>Methanobacteriati</taxon>
        <taxon>Methanobacteriota</taxon>
        <taxon>Stenosarchaea group</taxon>
        <taxon>Methanomicrobia</taxon>
        <taxon>Methanosarcinales</taxon>
        <taxon>Methanosarcinaceae</taxon>
        <taxon>Methanolobus</taxon>
    </lineage>
</organism>
<dbReference type="InterPro" id="IPR050157">
    <property type="entry name" value="PSI_iron-sulfur_center"/>
</dbReference>
<dbReference type="GO" id="GO:0005506">
    <property type="term" value="F:iron ion binding"/>
    <property type="evidence" value="ECO:0007669"/>
    <property type="project" value="UniProtKB-UniRule"/>
</dbReference>
<keyword evidence="3 6" id="KW-0479">Metal-binding</keyword>
<reference evidence="8 9" key="1">
    <citation type="submission" date="2017-11" db="EMBL/GenBank/DDBJ databases">
        <title>Isolation and Characterization of Methanogenic Archaea from Saline Meromictic Lake at Siberia.</title>
        <authorList>
            <person name="Shen Y."/>
            <person name="Huang H.-H."/>
            <person name="Lai M.-C."/>
            <person name="Chen S.-C."/>
        </authorList>
    </citation>
    <scope>NUCLEOTIDE SEQUENCE [LARGE SCALE GENOMIC DNA]</scope>
    <source>
        <strain evidence="8 9">SY-01</strain>
    </source>
</reference>
<evidence type="ECO:0000256" key="6">
    <source>
        <dbReference type="RuleBase" id="RU368020"/>
    </source>
</evidence>
<evidence type="ECO:0000256" key="2">
    <source>
        <dbReference type="ARBA" id="ARBA00022485"/>
    </source>
</evidence>
<evidence type="ECO:0000313" key="9">
    <source>
        <dbReference type="Proteomes" id="UP000297295"/>
    </source>
</evidence>
<dbReference type="Pfam" id="PF14697">
    <property type="entry name" value="Fer4_21"/>
    <property type="match status" value="1"/>
</dbReference>
<dbReference type="InterPro" id="IPR001080">
    <property type="entry name" value="3Fe4S_ferredoxin"/>
</dbReference>
<dbReference type="AlphaFoldDB" id="A0A4E0PW56"/>
<keyword evidence="6" id="KW-0813">Transport</keyword>
<comment type="cofactor">
    <cofactor evidence="1">
        <name>[4Fe-4S] cluster</name>
        <dbReference type="ChEBI" id="CHEBI:49883"/>
    </cofactor>
</comment>
<evidence type="ECO:0000259" key="7">
    <source>
        <dbReference type="PROSITE" id="PS51379"/>
    </source>
</evidence>
<dbReference type="SUPFAM" id="SSF54862">
    <property type="entry name" value="4Fe-4S ferredoxins"/>
    <property type="match status" value="1"/>
</dbReference>
<dbReference type="PRINTS" id="PR00352">
    <property type="entry name" value="3FE4SFRDOXIN"/>
</dbReference>
<comment type="function">
    <text evidence="6">Ferredoxins are iron-sulfur proteins that transfer electrons in a wide variety of metabolic reactions.</text>
</comment>
<keyword evidence="9" id="KW-1185">Reference proteome</keyword>
<dbReference type="PROSITE" id="PS51379">
    <property type="entry name" value="4FE4S_FER_2"/>
    <property type="match status" value="2"/>
</dbReference>
<dbReference type="PROSITE" id="PS00198">
    <property type="entry name" value="4FE4S_FER_1"/>
    <property type="match status" value="1"/>
</dbReference>
<keyword evidence="6" id="KW-0249">Electron transport</keyword>
<gene>
    <name evidence="8" type="ORF">CUN85_06650</name>
</gene>
<dbReference type="InterPro" id="IPR017896">
    <property type="entry name" value="4Fe4S_Fe-S-bd"/>
</dbReference>
<dbReference type="InterPro" id="IPR017900">
    <property type="entry name" value="4Fe4S_Fe_S_CS"/>
</dbReference>
<dbReference type="RefSeq" id="WP_135389542.1">
    <property type="nucleotide sequence ID" value="NZ_PGGK01000005.1"/>
</dbReference>
<dbReference type="PANTHER" id="PTHR24960">
    <property type="entry name" value="PHOTOSYSTEM I IRON-SULFUR CENTER-RELATED"/>
    <property type="match status" value="1"/>
</dbReference>
<dbReference type="PANTHER" id="PTHR24960:SF79">
    <property type="entry name" value="PHOTOSYSTEM I IRON-SULFUR CENTER"/>
    <property type="match status" value="1"/>
</dbReference>
<proteinExistence type="predicted"/>
<dbReference type="Proteomes" id="UP000297295">
    <property type="component" value="Unassembled WGS sequence"/>
</dbReference>
<dbReference type="GO" id="GO:0016491">
    <property type="term" value="F:oxidoreductase activity"/>
    <property type="evidence" value="ECO:0007669"/>
    <property type="project" value="UniProtKB-ARBA"/>
</dbReference>
<dbReference type="GO" id="GO:0009055">
    <property type="term" value="F:electron transfer activity"/>
    <property type="evidence" value="ECO:0007669"/>
    <property type="project" value="UniProtKB-UniRule"/>
</dbReference>
<protein>
    <recommendedName>
        <fullName evidence="6">Ferredoxin</fullName>
    </recommendedName>
</protein>
<dbReference type="OrthoDB" id="5583at2157"/>
<evidence type="ECO:0000256" key="4">
    <source>
        <dbReference type="ARBA" id="ARBA00023004"/>
    </source>
</evidence>